<feature type="domain" description="C2H2-type" evidence="10">
    <location>
        <begin position="402"/>
        <end position="429"/>
    </location>
</feature>
<dbReference type="EMBL" id="KL367505">
    <property type="protein sequence ID" value="KFD68442.1"/>
    <property type="molecule type" value="Genomic_DNA"/>
</dbReference>
<feature type="region of interest" description="Disordered" evidence="9">
    <location>
        <begin position="102"/>
        <end position="123"/>
    </location>
</feature>
<feature type="domain" description="C2H2-type" evidence="10">
    <location>
        <begin position="656"/>
        <end position="683"/>
    </location>
</feature>
<accession>A0A085MCM1</accession>
<dbReference type="EMBL" id="KL363203">
    <property type="protein sequence ID" value="KFD54967.1"/>
    <property type="molecule type" value="Genomic_DNA"/>
</dbReference>
<dbReference type="FunFam" id="3.30.160.60:FF:000065">
    <property type="entry name" value="B-cell CLL/lymphoma 6, member B"/>
    <property type="match status" value="1"/>
</dbReference>
<dbReference type="OrthoDB" id="5913806at2759"/>
<feature type="domain" description="C2H2-type" evidence="10">
    <location>
        <begin position="684"/>
        <end position="711"/>
    </location>
</feature>
<feature type="domain" description="C2H2-type" evidence="10">
    <location>
        <begin position="544"/>
        <end position="571"/>
    </location>
</feature>
<feature type="domain" description="C2H2-type" evidence="10">
    <location>
        <begin position="517"/>
        <end position="544"/>
    </location>
</feature>
<dbReference type="Gene3D" id="3.30.160.60">
    <property type="entry name" value="Classic Zinc Finger"/>
    <property type="match status" value="9"/>
</dbReference>
<dbReference type="SMART" id="SM00355">
    <property type="entry name" value="ZnF_C2H2"/>
    <property type="match status" value="13"/>
</dbReference>
<dbReference type="PANTHER" id="PTHR23226:SF416">
    <property type="entry name" value="FI01424P"/>
    <property type="match status" value="1"/>
</dbReference>
<dbReference type="PROSITE" id="PS50157">
    <property type="entry name" value="ZINC_FINGER_C2H2_2"/>
    <property type="match status" value="11"/>
</dbReference>
<evidence type="ECO:0000256" key="5">
    <source>
        <dbReference type="ARBA" id="ARBA00022833"/>
    </source>
</evidence>
<dbReference type="GO" id="GO:0000981">
    <property type="term" value="F:DNA-binding transcription factor activity, RNA polymerase II-specific"/>
    <property type="evidence" value="ECO:0007669"/>
    <property type="project" value="TreeGrafter"/>
</dbReference>
<proteinExistence type="predicted"/>
<feature type="domain" description="C2H2-type" evidence="10">
    <location>
        <begin position="572"/>
        <end position="599"/>
    </location>
</feature>
<dbReference type="GO" id="GO:0005634">
    <property type="term" value="C:nucleus"/>
    <property type="evidence" value="ECO:0007669"/>
    <property type="project" value="UniProtKB-SubCell"/>
</dbReference>
<dbReference type="Pfam" id="PF13894">
    <property type="entry name" value="zf-C2H2_4"/>
    <property type="match status" value="1"/>
</dbReference>
<feature type="compositionally biased region" description="Polar residues" evidence="9">
    <location>
        <begin position="102"/>
        <end position="117"/>
    </location>
</feature>
<evidence type="ECO:0000313" key="12">
    <source>
        <dbReference type="EMBL" id="KFD68442.1"/>
    </source>
</evidence>
<feature type="domain" description="C2H2-type" evidence="10">
    <location>
        <begin position="600"/>
        <end position="627"/>
    </location>
</feature>
<evidence type="ECO:0000313" key="13">
    <source>
        <dbReference type="Proteomes" id="UP000030764"/>
    </source>
</evidence>
<evidence type="ECO:0000256" key="3">
    <source>
        <dbReference type="ARBA" id="ARBA00022737"/>
    </source>
</evidence>
<dbReference type="Proteomes" id="UP000030758">
    <property type="component" value="Unassembled WGS sequence"/>
</dbReference>
<evidence type="ECO:0000256" key="9">
    <source>
        <dbReference type="SAM" id="MobiDB-lite"/>
    </source>
</evidence>
<dbReference type="Proteomes" id="UP000030764">
    <property type="component" value="Unassembled WGS sequence"/>
</dbReference>
<evidence type="ECO:0000256" key="8">
    <source>
        <dbReference type="SAM" id="Coils"/>
    </source>
</evidence>
<dbReference type="FunFam" id="3.30.160.60:FF:000671">
    <property type="entry name" value="Zinc finger protein 26"/>
    <property type="match status" value="1"/>
</dbReference>
<keyword evidence="4 7" id="KW-0863">Zinc-finger</keyword>
<evidence type="ECO:0000256" key="2">
    <source>
        <dbReference type="ARBA" id="ARBA00022723"/>
    </source>
</evidence>
<keyword evidence="6" id="KW-0539">Nucleus</keyword>
<feature type="domain" description="C2H2-type" evidence="10">
    <location>
        <begin position="262"/>
        <end position="290"/>
    </location>
</feature>
<keyword evidence="13" id="KW-1185">Reference proteome</keyword>
<evidence type="ECO:0000259" key="10">
    <source>
        <dbReference type="PROSITE" id="PS50157"/>
    </source>
</evidence>
<feature type="coiled-coil region" evidence="8">
    <location>
        <begin position="151"/>
        <end position="178"/>
    </location>
</feature>
<name>A0A085MCM1_9BILA</name>
<gene>
    <name evidence="11" type="ORF">M513_04149</name>
    <name evidence="12" type="ORF">M514_04149</name>
</gene>
<dbReference type="InterPro" id="IPR036236">
    <property type="entry name" value="Znf_C2H2_sf"/>
</dbReference>
<evidence type="ECO:0000256" key="4">
    <source>
        <dbReference type="ARBA" id="ARBA00022771"/>
    </source>
</evidence>
<dbReference type="PROSITE" id="PS00028">
    <property type="entry name" value="ZINC_FINGER_C2H2_1"/>
    <property type="match status" value="10"/>
</dbReference>
<dbReference type="AlphaFoldDB" id="A0A085MCM1"/>
<feature type="region of interest" description="Disordered" evidence="9">
    <location>
        <begin position="781"/>
        <end position="802"/>
    </location>
</feature>
<dbReference type="Pfam" id="PF12874">
    <property type="entry name" value="zf-met"/>
    <property type="match status" value="1"/>
</dbReference>
<keyword evidence="8" id="KW-0175">Coiled coil</keyword>
<dbReference type="GO" id="GO:0008270">
    <property type="term" value="F:zinc ion binding"/>
    <property type="evidence" value="ECO:0007669"/>
    <property type="project" value="UniProtKB-KW"/>
</dbReference>
<evidence type="ECO:0000256" key="7">
    <source>
        <dbReference type="PROSITE-ProRule" id="PRU00042"/>
    </source>
</evidence>
<dbReference type="SUPFAM" id="SSF57667">
    <property type="entry name" value="beta-beta-alpha zinc fingers"/>
    <property type="match status" value="6"/>
</dbReference>
<dbReference type="InterPro" id="IPR013087">
    <property type="entry name" value="Znf_C2H2_type"/>
</dbReference>
<organism evidence="11 13">
    <name type="scientific">Trichuris suis</name>
    <name type="common">pig whipworm</name>
    <dbReference type="NCBI Taxonomy" id="68888"/>
    <lineage>
        <taxon>Eukaryota</taxon>
        <taxon>Metazoa</taxon>
        <taxon>Ecdysozoa</taxon>
        <taxon>Nematoda</taxon>
        <taxon>Enoplea</taxon>
        <taxon>Dorylaimia</taxon>
        <taxon>Trichinellida</taxon>
        <taxon>Trichuridae</taxon>
        <taxon>Trichuris</taxon>
    </lineage>
</organism>
<dbReference type="GO" id="GO:0000978">
    <property type="term" value="F:RNA polymerase II cis-regulatory region sequence-specific DNA binding"/>
    <property type="evidence" value="ECO:0007669"/>
    <property type="project" value="TreeGrafter"/>
</dbReference>
<evidence type="ECO:0000256" key="6">
    <source>
        <dbReference type="ARBA" id="ARBA00023242"/>
    </source>
</evidence>
<feature type="domain" description="C2H2-type" evidence="10">
    <location>
        <begin position="434"/>
        <end position="461"/>
    </location>
</feature>
<dbReference type="PANTHER" id="PTHR23226">
    <property type="entry name" value="ZINC FINGER AND SCAN DOMAIN-CONTAINING"/>
    <property type="match status" value="1"/>
</dbReference>
<evidence type="ECO:0000256" key="1">
    <source>
        <dbReference type="ARBA" id="ARBA00004123"/>
    </source>
</evidence>
<sequence>MESNSTANVSGEEALIFDVDPKRLAGILSGTEPAADFADLHGNTVRITTEQLKQAGLTVEMLEGVEAVQLEEAGSHEANKREFQLVTGNEVTVSQQECDSLVEQTSPSHLTKDTALSKSEDRASLPPALSVSVPVRRGEDLMKEVKLHVIIDEVRRQIQEQEKRIEKMAKQKQLWEMRRRLICAALIKIVSSEDERVIPVYRPDAPDIPVANVVVKRFHTDQPPEDDTTVINVETGERWFVQVKDLTEQRSSCISRNLKGQLVCYMCLRRFFTSEQLKQHQQVVHPHKDAFYCRFCERKVVFTNEARFISHIRLCHKGILECMTAGQEELNSTDEVEEEPDWETIYADGETDEERKHKCTICRKDFPSALLSRKHLQKDHATNDLQRALSLMRPTKTVPCEHRCSQCGKTYSKAQMLEKHSIIHRKPKWGDVPFTCTFCGKTFRWNENLQKHLKTHDNQQSFQCPDCNKTFSSSTRLDVHYKAHHTTAGDHLACKFCPKSFGLSEVLRKHMLSHGQWRCNDCDRRFIDKQFMKHHQSKHSAQDYECDVCEKTFCRPVSLGAHRNLHTGEKPYTCTFCSIRFTSRPNWKAHMRSHMSIKQFACSNCSAAFKVKENFGVHMEVHKPPKPYGCNLCHRSYDRFEFLYVHSVGRRPTGKYSCPKCNKVFFDKKALHQHAQSHEQLNPFLCAICDRSFPTKQRIKAHMISHVDRPELSHFIVVRNSRTDDLVSVTYLESGKQPIEVELPQLDKFTQKIISGTSAAACKIKENVVQPNGGTIQQEVVESKTTEEASVEEPKGDEPKDVAVHSSEPAAEHVACSTEEVVVDTKLATPVLESSGMDVGCVQMGVEIIEETNSSV</sequence>
<feature type="domain" description="C2H2-type" evidence="10">
    <location>
        <begin position="492"/>
        <end position="514"/>
    </location>
</feature>
<dbReference type="Pfam" id="PF13912">
    <property type="entry name" value="zf-C2H2_6"/>
    <property type="match status" value="2"/>
</dbReference>
<keyword evidence="5" id="KW-0862">Zinc</keyword>
<keyword evidence="2" id="KW-0479">Metal-binding</keyword>
<reference evidence="11 13" key="1">
    <citation type="journal article" date="2014" name="Nat. Genet.">
        <title>Genome and transcriptome of the porcine whipworm Trichuris suis.</title>
        <authorList>
            <person name="Jex A.R."/>
            <person name="Nejsum P."/>
            <person name="Schwarz E.M."/>
            <person name="Hu L."/>
            <person name="Young N.D."/>
            <person name="Hall R.S."/>
            <person name="Korhonen P.K."/>
            <person name="Liao S."/>
            <person name="Thamsborg S."/>
            <person name="Xia J."/>
            <person name="Xu P."/>
            <person name="Wang S."/>
            <person name="Scheerlinck J.P."/>
            <person name="Hofmann A."/>
            <person name="Sternberg P.W."/>
            <person name="Wang J."/>
            <person name="Gasser R.B."/>
        </authorList>
    </citation>
    <scope>NUCLEOTIDE SEQUENCE [LARGE SCALE GENOMIC DNA]</scope>
    <source>
        <strain evidence="12">DCEP-RM93F</strain>
        <strain evidence="11">DCEP-RM93M</strain>
    </source>
</reference>
<comment type="subcellular location">
    <subcellularLocation>
        <location evidence="1">Nucleus</location>
    </subcellularLocation>
</comment>
<keyword evidence="3" id="KW-0677">Repeat</keyword>
<protein>
    <recommendedName>
        <fullName evidence="10">C2H2-type domain-containing protein</fullName>
    </recommendedName>
</protein>
<evidence type="ECO:0000313" key="11">
    <source>
        <dbReference type="EMBL" id="KFD54967.1"/>
    </source>
</evidence>
<dbReference type="Pfam" id="PF00096">
    <property type="entry name" value="zf-C2H2"/>
    <property type="match status" value="3"/>
</dbReference>
<feature type="domain" description="C2H2-type" evidence="10">
    <location>
        <begin position="462"/>
        <end position="484"/>
    </location>
</feature>